<dbReference type="EMBL" id="AZHX01002217">
    <property type="protein sequence ID" value="ETW96212.1"/>
    <property type="molecule type" value="Genomic_DNA"/>
</dbReference>
<feature type="region of interest" description="Disordered" evidence="1">
    <location>
        <begin position="1"/>
        <end position="20"/>
    </location>
</feature>
<accession>W4LDZ1</accession>
<evidence type="ECO:0000313" key="3">
    <source>
        <dbReference type="Proteomes" id="UP000019140"/>
    </source>
</evidence>
<dbReference type="HOGENOM" id="CLU_2011098_0_0_7"/>
<keyword evidence="3" id="KW-1185">Reference proteome</keyword>
<protein>
    <submittedName>
        <fullName evidence="2">Uncharacterized protein</fullName>
    </submittedName>
</protein>
<gene>
    <name evidence="2" type="ORF">ETSY2_46835</name>
</gene>
<evidence type="ECO:0000313" key="2">
    <source>
        <dbReference type="EMBL" id="ETW96212.1"/>
    </source>
</evidence>
<sequence>MIPKPDADTPDADTPDADTNVIDANEAHTDINEHPRQQREGLERRLQAVVACLEEARLAVVAAEVAGAGIETVRPAIDALNRSELALREAQARLIRGDVVQAASPLDTAEAECRVAREFSQQT</sequence>
<proteinExistence type="predicted"/>
<dbReference type="PATRIC" id="fig|1429439.4.peg.7778"/>
<reference evidence="2 3" key="1">
    <citation type="journal article" date="2014" name="Nature">
        <title>An environmental bacterial taxon with a large and distinct metabolic repertoire.</title>
        <authorList>
            <person name="Wilson M.C."/>
            <person name="Mori T."/>
            <person name="Ruckert C."/>
            <person name="Uria A.R."/>
            <person name="Helf M.J."/>
            <person name="Takada K."/>
            <person name="Gernert C."/>
            <person name="Steffens U.A."/>
            <person name="Heycke N."/>
            <person name="Schmitt S."/>
            <person name="Rinke C."/>
            <person name="Helfrich E.J."/>
            <person name="Brachmann A.O."/>
            <person name="Gurgui C."/>
            <person name="Wakimoto T."/>
            <person name="Kracht M."/>
            <person name="Crusemann M."/>
            <person name="Hentschel U."/>
            <person name="Abe I."/>
            <person name="Matsunaga S."/>
            <person name="Kalinowski J."/>
            <person name="Takeyama H."/>
            <person name="Piel J."/>
        </authorList>
    </citation>
    <scope>NUCLEOTIDE SEQUENCE [LARGE SCALE GENOMIC DNA]</scope>
    <source>
        <strain evidence="3">TSY2</strain>
    </source>
</reference>
<evidence type="ECO:0000256" key="1">
    <source>
        <dbReference type="SAM" id="MobiDB-lite"/>
    </source>
</evidence>
<dbReference type="Proteomes" id="UP000019140">
    <property type="component" value="Unassembled WGS sequence"/>
</dbReference>
<organism evidence="2 3">
    <name type="scientific">Candidatus Entotheonella gemina</name>
    <dbReference type="NCBI Taxonomy" id="1429439"/>
    <lineage>
        <taxon>Bacteria</taxon>
        <taxon>Pseudomonadati</taxon>
        <taxon>Nitrospinota/Tectimicrobiota group</taxon>
        <taxon>Candidatus Tectimicrobiota</taxon>
        <taxon>Candidatus Entotheonellia</taxon>
        <taxon>Candidatus Entotheonellales</taxon>
        <taxon>Candidatus Entotheonellaceae</taxon>
        <taxon>Candidatus Entotheonella</taxon>
    </lineage>
</organism>
<name>W4LDZ1_9BACT</name>
<dbReference type="AlphaFoldDB" id="W4LDZ1"/>
<comment type="caution">
    <text evidence="2">The sequence shown here is derived from an EMBL/GenBank/DDBJ whole genome shotgun (WGS) entry which is preliminary data.</text>
</comment>